<evidence type="ECO:0000313" key="12">
    <source>
        <dbReference type="Proteomes" id="UP001050691"/>
    </source>
</evidence>
<keyword evidence="12" id="KW-1185">Reference proteome</keyword>
<dbReference type="AlphaFoldDB" id="A0AAV5ASL2"/>
<dbReference type="Pfam" id="PF00069">
    <property type="entry name" value="Pkinase"/>
    <property type="match status" value="2"/>
</dbReference>
<accession>A0AAV5ASL2</accession>
<dbReference type="Gene3D" id="1.10.510.10">
    <property type="entry name" value="Transferase(Phosphotransferase) domain 1"/>
    <property type="match status" value="1"/>
</dbReference>
<dbReference type="GO" id="GO:0000245">
    <property type="term" value="P:spliceosomal complex assembly"/>
    <property type="evidence" value="ECO:0007669"/>
    <property type="project" value="TreeGrafter"/>
</dbReference>
<dbReference type="EC" id="2.7.11.1" evidence="1"/>
<evidence type="ECO:0000256" key="2">
    <source>
        <dbReference type="ARBA" id="ARBA00022527"/>
    </source>
</evidence>
<dbReference type="GO" id="GO:0004674">
    <property type="term" value="F:protein serine/threonine kinase activity"/>
    <property type="evidence" value="ECO:0007669"/>
    <property type="project" value="UniProtKB-KW"/>
</dbReference>
<dbReference type="InterPro" id="IPR051334">
    <property type="entry name" value="SRPK"/>
</dbReference>
<sequence length="427" mass="48980">MPPNLLAPLPLPTPDPELSSGSRFDIAVGPFECSDMYRPGGYHPVEYGDRFHEDRYKVIRKLGCGSFSTVWLAVDSRTNRYVALKIMTAKNSITDGELEINQYLLRQSENDPRSDYITILLDAFVIEGPNGKHRCLVFEPTGPSAQWMGKYEFTNYPPLMAKKIFSDVLHGLAFLHENNIVHGDIQPRNFLFLIRDITNVEEDKLKQDETMVDTVAKLFRFDRKIDKWAPKHIYQDMPLRSYALADEQNTKVKLSDLGFAFWTNNPPSTRDSPIALRAPELILGKPFGPPIDIWALGCLLFEFLAGKPLFLVLPNFWGTKKNKNSTDDDHLIQLHDIIGKLPNDIMEAWPRAKEIFDPVTHQPREKFRIHEYLYDPLEVMFAKVPFKYGIDDAESAVICSLIRQMLVYSPADRPSATELLKHPWFLI</sequence>
<evidence type="ECO:0000256" key="6">
    <source>
        <dbReference type="ARBA" id="ARBA00022840"/>
    </source>
</evidence>
<keyword evidence="6 9" id="KW-0067">ATP-binding</keyword>
<dbReference type="PANTHER" id="PTHR47634:SF9">
    <property type="entry name" value="PROTEIN KINASE DOMAIN-CONTAINING PROTEIN-RELATED"/>
    <property type="match status" value="1"/>
</dbReference>
<evidence type="ECO:0000256" key="7">
    <source>
        <dbReference type="ARBA" id="ARBA00047899"/>
    </source>
</evidence>
<evidence type="ECO:0000256" key="1">
    <source>
        <dbReference type="ARBA" id="ARBA00012513"/>
    </source>
</evidence>
<evidence type="ECO:0000259" key="10">
    <source>
        <dbReference type="PROSITE" id="PS50011"/>
    </source>
</evidence>
<dbReference type="SUPFAM" id="SSF56112">
    <property type="entry name" value="Protein kinase-like (PK-like)"/>
    <property type="match status" value="1"/>
</dbReference>
<keyword evidence="5" id="KW-0418">Kinase</keyword>
<evidence type="ECO:0000256" key="5">
    <source>
        <dbReference type="ARBA" id="ARBA00022777"/>
    </source>
</evidence>
<keyword evidence="4 9" id="KW-0547">Nucleotide-binding</keyword>
<dbReference type="EMBL" id="BPWL01000011">
    <property type="protein sequence ID" value="GJJ15336.1"/>
    <property type="molecule type" value="Genomic_DNA"/>
</dbReference>
<dbReference type="SMART" id="SM00220">
    <property type="entry name" value="S_TKc"/>
    <property type="match status" value="1"/>
</dbReference>
<comment type="catalytic activity">
    <reaction evidence="8">
        <text>L-seryl-[protein] + ATP = O-phospho-L-seryl-[protein] + ADP + H(+)</text>
        <dbReference type="Rhea" id="RHEA:17989"/>
        <dbReference type="Rhea" id="RHEA-COMP:9863"/>
        <dbReference type="Rhea" id="RHEA-COMP:11604"/>
        <dbReference type="ChEBI" id="CHEBI:15378"/>
        <dbReference type="ChEBI" id="CHEBI:29999"/>
        <dbReference type="ChEBI" id="CHEBI:30616"/>
        <dbReference type="ChEBI" id="CHEBI:83421"/>
        <dbReference type="ChEBI" id="CHEBI:456216"/>
        <dbReference type="EC" id="2.7.11.1"/>
    </reaction>
</comment>
<protein>
    <recommendedName>
        <fullName evidence="1">non-specific serine/threonine protein kinase</fullName>
        <ecNumber evidence="1">2.7.11.1</ecNumber>
    </recommendedName>
</protein>
<reference evidence="11" key="1">
    <citation type="submission" date="2021-10" db="EMBL/GenBank/DDBJ databases">
        <title>De novo Genome Assembly of Clathrus columnatus (Basidiomycota, Fungi) Using Illumina and Nanopore Sequence Data.</title>
        <authorList>
            <person name="Ogiso-Tanaka E."/>
            <person name="Itagaki H."/>
            <person name="Hosoya T."/>
            <person name="Hosaka K."/>
        </authorList>
    </citation>
    <scope>NUCLEOTIDE SEQUENCE</scope>
    <source>
        <strain evidence="11">MO-923</strain>
    </source>
</reference>
<organism evidence="11 12">
    <name type="scientific">Clathrus columnatus</name>
    <dbReference type="NCBI Taxonomy" id="1419009"/>
    <lineage>
        <taxon>Eukaryota</taxon>
        <taxon>Fungi</taxon>
        <taxon>Dikarya</taxon>
        <taxon>Basidiomycota</taxon>
        <taxon>Agaricomycotina</taxon>
        <taxon>Agaricomycetes</taxon>
        <taxon>Phallomycetidae</taxon>
        <taxon>Phallales</taxon>
        <taxon>Clathraceae</taxon>
        <taxon>Clathrus</taxon>
    </lineage>
</organism>
<feature type="domain" description="Protein kinase" evidence="10">
    <location>
        <begin position="56"/>
        <end position="425"/>
    </location>
</feature>
<keyword evidence="3" id="KW-0808">Transferase</keyword>
<dbReference type="GO" id="GO:0050684">
    <property type="term" value="P:regulation of mRNA processing"/>
    <property type="evidence" value="ECO:0007669"/>
    <property type="project" value="TreeGrafter"/>
</dbReference>
<dbReference type="PROSITE" id="PS00107">
    <property type="entry name" value="PROTEIN_KINASE_ATP"/>
    <property type="match status" value="1"/>
</dbReference>
<evidence type="ECO:0000256" key="3">
    <source>
        <dbReference type="ARBA" id="ARBA00022679"/>
    </source>
</evidence>
<evidence type="ECO:0000256" key="9">
    <source>
        <dbReference type="PROSITE-ProRule" id="PRU10141"/>
    </source>
</evidence>
<evidence type="ECO:0000256" key="8">
    <source>
        <dbReference type="ARBA" id="ARBA00048679"/>
    </source>
</evidence>
<dbReference type="PANTHER" id="PTHR47634">
    <property type="entry name" value="PROTEIN KINASE DOMAIN-CONTAINING PROTEIN-RELATED"/>
    <property type="match status" value="1"/>
</dbReference>
<dbReference type="Proteomes" id="UP001050691">
    <property type="component" value="Unassembled WGS sequence"/>
</dbReference>
<name>A0AAV5ASL2_9AGAM</name>
<gene>
    <name evidence="11" type="ORF">Clacol_009612</name>
</gene>
<dbReference type="Gene3D" id="3.30.200.20">
    <property type="entry name" value="Phosphorylase Kinase, domain 1"/>
    <property type="match status" value="1"/>
</dbReference>
<proteinExistence type="predicted"/>
<feature type="binding site" evidence="9">
    <location>
        <position position="85"/>
    </location>
    <ligand>
        <name>ATP</name>
        <dbReference type="ChEBI" id="CHEBI:30616"/>
    </ligand>
</feature>
<dbReference type="GO" id="GO:0005524">
    <property type="term" value="F:ATP binding"/>
    <property type="evidence" value="ECO:0007669"/>
    <property type="project" value="UniProtKB-UniRule"/>
</dbReference>
<evidence type="ECO:0000313" key="11">
    <source>
        <dbReference type="EMBL" id="GJJ15336.1"/>
    </source>
</evidence>
<comment type="caution">
    <text evidence="11">The sequence shown here is derived from an EMBL/GenBank/DDBJ whole genome shotgun (WGS) entry which is preliminary data.</text>
</comment>
<keyword evidence="2" id="KW-0723">Serine/threonine-protein kinase</keyword>
<dbReference type="PROSITE" id="PS50011">
    <property type="entry name" value="PROTEIN_KINASE_DOM"/>
    <property type="match status" value="1"/>
</dbReference>
<dbReference type="InterPro" id="IPR017441">
    <property type="entry name" value="Protein_kinase_ATP_BS"/>
</dbReference>
<dbReference type="InterPro" id="IPR011009">
    <property type="entry name" value="Kinase-like_dom_sf"/>
</dbReference>
<dbReference type="InterPro" id="IPR000719">
    <property type="entry name" value="Prot_kinase_dom"/>
</dbReference>
<evidence type="ECO:0000256" key="4">
    <source>
        <dbReference type="ARBA" id="ARBA00022741"/>
    </source>
</evidence>
<comment type="catalytic activity">
    <reaction evidence="7">
        <text>L-threonyl-[protein] + ATP = O-phospho-L-threonyl-[protein] + ADP + H(+)</text>
        <dbReference type="Rhea" id="RHEA:46608"/>
        <dbReference type="Rhea" id="RHEA-COMP:11060"/>
        <dbReference type="Rhea" id="RHEA-COMP:11605"/>
        <dbReference type="ChEBI" id="CHEBI:15378"/>
        <dbReference type="ChEBI" id="CHEBI:30013"/>
        <dbReference type="ChEBI" id="CHEBI:30616"/>
        <dbReference type="ChEBI" id="CHEBI:61977"/>
        <dbReference type="ChEBI" id="CHEBI:456216"/>
        <dbReference type="EC" id="2.7.11.1"/>
    </reaction>
</comment>